<name>A0A930XXK1_9GAMM</name>
<dbReference type="Proteomes" id="UP000604381">
    <property type="component" value="Unassembled WGS sequence"/>
</dbReference>
<evidence type="ECO:0000256" key="3">
    <source>
        <dbReference type="ARBA" id="ARBA00022650"/>
    </source>
</evidence>
<comment type="subcellular location">
    <subcellularLocation>
        <location evidence="8">Cytoplasm</location>
    </subcellularLocation>
</comment>
<evidence type="ECO:0000259" key="9">
    <source>
        <dbReference type="SMART" id="SM00359"/>
    </source>
</evidence>
<keyword evidence="11" id="KW-1185">Reference proteome</keyword>
<dbReference type="SUPFAM" id="SSF88697">
    <property type="entry name" value="PUA domain-like"/>
    <property type="match status" value="1"/>
</dbReference>
<dbReference type="NCBIfam" id="TIGR01027">
    <property type="entry name" value="proB"/>
    <property type="match status" value="1"/>
</dbReference>
<feature type="binding site" evidence="8">
    <location>
        <position position="57"/>
    </location>
    <ligand>
        <name>substrate</name>
    </ligand>
</feature>
<dbReference type="InterPro" id="IPR015947">
    <property type="entry name" value="PUA-like_sf"/>
</dbReference>
<feature type="binding site" evidence="8">
    <location>
        <begin position="176"/>
        <end position="177"/>
    </location>
    <ligand>
        <name>ATP</name>
        <dbReference type="ChEBI" id="CHEBI:30616"/>
    </ligand>
</feature>
<evidence type="ECO:0000256" key="1">
    <source>
        <dbReference type="ARBA" id="ARBA00022490"/>
    </source>
</evidence>
<dbReference type="CDD" id="cd04242">
    <property type="entry name" value="AAK_G5K_ProB"/>
    <property type="match status" value="1"/>
</dbReference>
<dbReference type="Pfam" id="PF01472">
    <property type="entry name" value="PUA"/>
    <property type="match status" value="1"/>
</dbReference>
<evidence type="ECO:0000256" key="2">
    <source>
        <dbReference type="ARBA" id="ARBA00022605"/>
    </source>
</evidence>
<dbReference type="EMBL" id="JADHEI010000028">
    <property type="protein sequence ID" value="MBF2734903.1"/>
    <property type="molecule type" value="Genomic_DNA"/>
</dbReference>
<accession>A0A930XXK1</accession>
<dbReference type="InterPro" id="IPR036393">
    <property type="entry name" value="AceGlu_kinase-like_sf"/>
</dbReference>
<keyword evidence="6 8" id="KW-0418">Kinase</keyword>
<dbReference type="SMART" id="SM00359">
    <property type="entry name" value="PUA"/>
    <property type="match status" value="1"/>
</dbReference>
<dbReference type="InterPro" id="IPR011529">
    <property type="entry name" value="Glu_5kinase"/>
</dbReference>
<feature type="domain" description="PUA" evidence="9">
    <location>
        <begin position="282"/>
        <end position="365"/>
    </location>
</feature>
<dbReference type="CDD" id="cd21157">
    <property type="entry name" value="PUA_G5K"/>
    <property type="match status" value="1"/>
</dbReference>
<comment type="pathway">
    <text evidence="8">Amino-acid biosynthesis; L-proline biosynthesis; L-glutamate 5-semialdehyde from L-glutamate: step 1/2.</text>
</comment>
<comment type="function">
    <text evidence="8">Catalyzes the transfer of a phosphate group to glutamate to form L-glutamate 5-phosphate.</text>
</comment>
<keyword evidence="4 8" id="KW-0808">Transferase</keyword>
<keyword evidence="2 8" id="KW-0028">Amino-acid biosynthesis</keyword>
<dbReference type="HAMAP" id="MF_00456">
    <property type="entry name" value="ProB"/>
    <property type="match status" value="1"/>
</dbReference>
<sequence length="373" mass="39673">MEDAGALLGKARRIVVKVGSSLLTAADGTLKRDFIAGFGRELAKWRGEKRDFAIVTSGAVAAGMSVLGRQSKPQTITDMHVMAAVGQISLFRAYDEILSPLGFMPAQVLLTAEELAHRTTYINARSTLRRLFELGVVPIVNENDAIAITDRRFGDNDRLAAEIANLIEAELLVILTDVPGVYRDLEAKELLAHAVAADELLDRCVDDSRPTRHGSGGMGSKIEAARRAANSGAATVIAAGADFGRLVAGEGAGTLITDGAGPVRSRMRAKERWLATCAKANGSVYIDEGAVAALLERGRSLLPAGVTRVEGSFQRGDVVSCLDGGGTPVAQGMINYASHEVAALARRQSSEIEKVLGYVIAEEIIHRDNMVRL</sequence>
<feature type="binding site" evidence="8">
    <location>
        <position position="144"/>
    </location>
    <ligand>
        <name>substrate</name>
    </ligand>
</feature>
<feature type="binding site" evidence="8">
    <location>
        <position position="17"/>
    </location>
    <ligand>
        <name>ATP</name>
        <dbReference type="ChEBI" id="CHEBI:30616"/>
    </ligand>
</feature>
<proteinExistence type="inferred from homology"/>
<keyword evidence="5 8" id="KW-0547">Nucleotide-binding</keyword>
<dbReference type="InterPro" id="IPR001048">
    <property type="entry name" value="Asp/Glu/Uridylate_kinase"/>
</dbReference>
<dbReference type="GO" id="GO:0005829">
    <property type="term" value="C:cytosol"/>
    <property type="evidence" value="ECO:0007669"/>
    <property type="project" value="TreeGrafter"/>
</dbReference>
<evidence type="ECO:0000313" key="11">
    <source>
        <dbReference type="Proteomes" id="UP000604381"/>
    </source>
</evidence>
<dbReference type="InterPro" id="IPR001057">
    <property type="entry name" value="Glu/AcGlu_kinase"/>
</dbReference>
<dbReference type="PROSITE" id="PS50890">
    <property type="entry name" value="PUA"/>
    <property type="match status" value="1"/>
</dbReference>
<reference evidence="10" key="1">
    <citation type="submission" date="2020-10" db="EMBL/GenBank/DDBJ databases">
        <title>An improved Amphimedon queenslandica hologenome assembly reveals how three proteobacterial symbionts can extend the metabolic phenotypic of their marine sponge host.</title>
        <authorList>
            <person name="Degnan B."/>
            <person name="Degnan S."/>
            <person name="Xiang X."/>
        </authorList>
    </citation>
    <scope>NUCLEOTIDE SEQUENCE</scope>
    <source>
        <strain evidence="10">AqS2</strain>
    </source>
</reference>
<gene>
    <name evidence="8 10" type="primary">proB</name>
    <name evidence="10" type="ORF">ISN26_02265</name>
</gene>
<dbReference type="GO" id="GO:0004349">
    <property type="term" value="F:glutamate 5-kinase activity"/>
    <property type="evidence" value="ECO:0007669"/>
    <property type="project" value="UniProtKB-UniRule"/>
</dbReference>
<comment type="catalytic activity">
    <reaction evidence="8">
        <text>L-glutamate + ATP = L-glutamyl 5-phosphate + ADP</text>
        <dbReference type="Rhea" id="RHEA:14877"/>
        <dbReference type="ChEBI" id="CHEBI:29985"/>
        <dbReference type="ChEBI" id="CHEBI:30616"/>
        <dbReference type="ChEBI" id="CHEBI:58274"/>
        <dbReference type="ChEBI" id="CHEBI:456216"/>
        <dbReference type="EC" id="2.7.2.11"/>
    </reaction>
</comment>
<dbReference type="AlphaFoldDB" id="A0A930XXK1"/>
<dbReference type="Gene3D" id="2.30.130.10">
    <property type="entry name" value="PUA domain"/>
    <property type="match status" value="1"/>
</dbReference>
<dbReference type="GO" id="GO:0055129">
    <property type="term" value="P:L-proline biosynthetic process"/>
    <property type="evidence" value="ECO:0007669"/>
    <property type="project" value="UniProtKB-UniRule"/>
</dbReference>
<evidence type="ECO:0000256" key="4">
    <source>
        <dbReference type="ARBA" id="ARBA00022679"/>
    </source>
</evidence>
<dbReference type="InterPro" id="IPR005715">
    <property type="entry name" value="Glu_5kinase/COase_Synthase"/>
</dbReference>
<evidence type="ECO:0000313" key="10">
    <source>
        <dbReference type="EMBL" id="MBF2734903.1"/>
    </source>
</evidence>
<dbReference type="SUPFAM" id="SSF53633">
    <property type="entry name" value="Carbamate kinase-like"/>
    <property type="match status" value="1"/>
</dbReference>
<dbReference type="FunFam" id="3.40.1160.10:FF:000006">
    <property type="entry name" value="Glutamate 5-kinase"/>
    <property type="match status" value="1"/>
</dbReference>
<keyword evidence="3 8" id="KW-0641">Proline biosynthesis</keyword>
<dbReference type="PANTHER" id="PTHR43654:SF1">
    <property type="entry name" value="ISOPENTENYL PHOSPHATE KINASE"/>
    <property type="match status" value="1"/>
</dbReference>
<dbReference type="Pfam" id="PF00696">
    <property type="entry name" value="AA_kinase"/>
    <property type="match status" value="1"/>
</dbReference>
<dbReference type="InterPro" id="IPR036974">
    <property type="entry name" value="PUA_sf"/>
</dbReference>
<evidence type="ECO:0000256" key="6">
    <source>
        <dbReference type="ARBA" id="ARBA00022777"/>
    </source>
</evidence>
<organism evidence="10 11">
    <name type="scientific">Candidatus Amphirhobacter heronislandensis</name>
    <dbReference type="NCBI Taxonomy" id="1732024"/>
    <lineage>
        <taxon>Bacteria</taxon>
        <taxon>Pseudomonadati</taxon>
        <taxon>Pseudomonadota</taxon>
        <taxon>Gammaproteobacteria</taxon>
        <taxon>Candidatus Tethybacterales</taxon>
        <taxon>Candidatus Tethybacteraceae</taxon>
        <taxon>Candidatus Amphirhobacter</taxon>
    </lineage>
</organism>
<feature type="binding site" evidence="8">
    <location>
        <position position="156"/>
    </location>
    <ligand>
        <name>substrate</name>
    </ligand>
</feature>
<evidence type="ECO:0000256" key="5">
    <source>
        <dbReference type="ARBA" id="ARBA00022741"/>
    </source>
</evidence>
<protein>
    <recommendedName>
        <fullName evidence="8">Glutamate 5-kinase</fullName>
        <ecNumber evidence="8">2.7.2.11</ecNumber>
    </recommendedName>
    <alternativeName>
        <fullName evidence="8">Gamma-glutamyl kinase</fullName>
        <shortName evidence="8">GK</shortName>
    </alternativeName>
</protein>
<dbReference type="PRINTS" id="PR00474">
    <property type="entry name" value="GLU5KINASE"/>
</dbReference>
<evidence type="ECO:0000256" key="7">
    <source>
        <dbReference type="ARBA" id="ARBA00022840"/>
    </source>
</evidence>
<keyword evidence="1 8" id="KW-0963">Cytoplasm</keyword>
<dbReference type="FunFam" id="2.30.130.10:FF:000007">
    <property type="entry name" value="Glutamate 5-kinase"/>
    <property type="match status" value="1"/>
</dbReference>
<dbReference type="InterPro" id="IPR002478">
    <property type="entry name" value="PUA"/>
</dbReference>
<dbReference type="InterPro" id="IPR041739">
    <property type="entry name" value="G5K_ProB"/>
</dbReference>
<dbReference type="GO" id="GO:0003723">
    <property type="term" value="F:RNA binding"/>
    <property type="evidence" value="ECO:0007669"/>
    <property type="project" value="InterPro"/>
</dbReference>
<dbReference type="PANTHER" id="PTHR43654">
    <property type="entry name" value="GLUTAMATE 5-KINASE"/>
    <property type="match status" value="1"/>
</dbReference>
<evidence type="ECO:0000256" key="8">
    <source>
        <dbReference type="HAMAP-Rule" id="MF_00456"/>
    </source>
</evidence>
<dbReference type="Gene3D" id="3.40.1160.10">
    <property type="entry name" value="Acetylglutamate kinase-like"/>
    <property type="match status" value="1"/>
</dbReference>
<dbReference type="PIRSF" id="PIRSF000729">
    <property type="entry name" value="GK"/>
    <property type="match status" value="1"/>
</dbReference>
<comment type="caution">
    <text evidence="10">The sequence shown here is derived from an EMBL/GenBank/DDBJ whole genome shotgun (WGS) entry which is preliminary data.</text>
</comment>
<keyword evidence="7 8" id="KW-0067">ATP-binding</keyword>
<feature type="binding site" evidence="8">
    <location>
        <begin position="215"/>
        <end position="221"/>
    </location>
    <ligand>
        <name>ATP</name>
        <dbReference type="ChEBI" id="CHEBI:30616"/>
    </ligand>
</feature>
<dbReference type="EC" id="2.7.2.11" evidence="8"/>
<dbReference type="PROSITE" id="PS00902">
    <property type="entry name" value="GLUTAMATE_5_KINASE"/>
    <property type="match status" value="1"/>
</dbReference>
<dbReference type="GO" id="GO:0005524">
    <property type="term" value="F:ATP binding"/>
    <property type="evidence" value="ECO:0007669"/>
    <property type="project" value="UniProtKB-KW"/>
</dbReference>
<comment type="similarity">
    <text evidence="8">Belongs to the glutamate 5-kinase family.</text>
</comment>
<dbReference type="InterPro" id="IPR019797">
    <property type="entry name" value="Glutamate_5-kinase_CS"/>
</dbReference>